<sequence>MQQGKTTIGRIPWEISYLLSLVIKASHDRDVYLDNITIKKVNDSQMIQHRQTLKNISFILLFILLIIGLSNSSHAASNIFLTEEEQAYIAKKGVIKAVSLDGIAPIQYSDKNKEVQGISKRVLQEISTLTGLTFEYTLYGSLREVFESNAEIAFGIPNNYAPPDMILSKPYLRSETILYINASQDPNNLDNKIYAAVRGSALPKGIKEENSIYFETREQSLDAVEAGRADYGYGNAYSVAFYTLQNGYKNLVTIPKGKEARAYCIGFFHEDEILISIINKALSAIGENQLQNLVLDVAAQVERKITFSMVINRYGKEITFIIIGVLSILLFAITSNVKANKTLRMNNRRYEVLSEISNEYLFEYFTKTNRLQLSESFIQQVGTQDNLNEANSILKNMLANTAADRQYFEIKLPLANGEVGIFKVIHLSVSDDDGNLVSIIGKVVNISDEAAKREELANKALLDGLTGLYNAITTKELIQTAICSRQEKQRMDAFILIDLDYFKDINDTHGHLAGDNVLLQLGKVLKQSFRTTDIIGRIGGDEFGIYMPNIPSLDFVKTRCQKVSTLINTAIEDMPVTISVGITLVDQDMEYEEIFKSADEVLYQAKRNGRNQIVAWEER</sequence>
<dbReference type="PANTHER" id="PTHR45138:SF9">
    <property type="entry name" value="DIGUANYLATE CYCLASE DGCM-RELATED"/>
    <property type="match status" value="1"/>
</dbReference>
<dbReference type="InterPro" id="IPR029787">
    <property type="entry name" value="Nucleotide_cyclase"/>
</dbReference>
<dbReference type="SUPFAM" id="SSF53850">
    <property type="entry name" value="Periplasmic binding protein-like II"/>
    <property type="match status" value="1"/>
</dbReference>
<protein>
    <submittedName>
        <fullName evidence="3">Putative Diguanylate cyclase</fullName>
        <ecNumber evidence="3">2.7.7.65</ecNumber>
    </submittedName>
</protein>
<feature type="transmembrane region" description="Helical" evidence="1">
    <location>
        <begin position="52"/>
        <end position="70"/>
    </location>
</feature>
<gene>
    <name evidence="3" type="ORF">KL86SPO_50194</name>
</gene>
<dbReference type="InterPro" id="IPR043128">
    <property type="entry name" value="Rev_trsase/Diguanyl_cyclase"/>
</dbReference>
<dbReference type="Gene3D" id="3.30.70.270">
    <property type="match status" value="1"/>
</dbReference>
<dbReference type="GO" id="GO:0052621">
    <property type="term" value="F:diguanylate cyclase activity"/>
    <property type="evidence" value="ECO:0007669"/>
    <property type="project" value="UniProtKB-EC"/>
</dbReference>
<dbReference type="AlphaFoldDB" id="A0A212LXV0"/>
<dbReference type="GO" id="GO:1902201">
    <property type="term" value="P:negative regulation of bacterial-type flagellum-dependent cell motility"/>
    <property type="evidence" value="ECO:0007669"/>
    <property type="project" value="TreeGrafter"/>
</dbReference>
<reference evidence="3" key="1">
    <citation type="submission" date="2016-08" db="EMBL/GenBank/DDBJ databases">
        <authorList>
            <person name="Seilhamer J.J."/>
        </authorList>
    </citation>
    <scope>NUCLEOTIDE SEQUENCE</scope>
    <source>
        <strain evidence="3">86</strain>
    </source>
</reference>
<dbReference type="Gene3D" id="3.40.190.10">
    <property type="entry name" value="Periplasmic binding protein-like II"/>
    <property type="match status" value="2"/>
</dbReference>
<dbReference type="EMBL" id="FMJE01000005">
    <property type="protein sequence ID" value="SCM82423.1"/>
    <property type="molecule type" value="Genomic_DNA"/>
</dbReference>
<dbReference type="GO" id="GO:0005886">
    <property type="term" value="C:plasma membrane"/>
    <property type="evidence" value="ECO:0007669"/>
    <property type="project" value="TreeGrafter"/>
</dbReference>
<proteinExistence type="predicted"/>
<dbReference type="GO" id="GO:0043709">
    <property type="term" value="P:cell adhesion involved in single-species biofilm formation"/>
    <property type="evidence" value="ECO:0007669"/>
    <property type="project" value="TreeGrafter"/>
</dbReference>
<dbReference type="PROSITE" id="PS50887">
    <property type="entry name" value="GGDEF"/>
    <property type="match status" value="1"/>
</dbReference>
<keyword evidence="1" id="KW-1133">Transmembrane helix</keyword>
<name>A0A212LXV0_9FIRM</name>
<dbReference type="NCBIfam" id="TIGR00254">
    <property type="entry name" value="GGDEF"/>
    <property type="match status" value="1"/>
</dbReference>
<evidence type="ECO:0000259" key="2">
    <source>
        <dbReference type="PROSITE" id="PS50887"/>
    </source>
</evidence>
<evidence type="ECO:0000256" key="1">
    <source>
        <dbReference type="SAM" id="Phobius"/>
    </source>
</evidence>
<dbReference type="SUPFAM" id="SSF55073">
    <property type="entry name" value="Nucleotide cyclase"/>
    <property type="match status" value="1"/>
</dbReference>
<dbReference type="InterPro" id="IPR000160">
    <property type="entry name" value="GGDEF_dom"/>
</dbReference>
<organism evidence="3">
    <name type="scientific">uncultured Sporomusa sp</name>
    <dbReference type="NCBI Taxonomy" id="307249"/>
    <lineage>
        <taxon>Bacteria</taxon>
        <taxon>Bacillati</taxon>
        <taxon>Bacillota</taxon>
        <taxon>Negativicutes</taxon>
        <taxon>Selenomonadales</taxon>
        <taxon>Sporomusaceae</taxon>
        <taxon>Sporomusa</taxon>
        <taxon>environmental samples</taxon>
    </lineage>
</organism>
<feature type="transmembrane region" description="Helical" evidence="1">
    <location>
        <begin position="318"/>
        <end position="339"/>
    </location>
</feature>
<dbReference type="PANTHER" id="PTHR45138">
    <property type="entry name" value="REGULATORY COMPONENTS OF SENSORY TRANSDUCTION SYSTEM"/>
    <property type="match status" value="1"/>
</dbReference>
<dbReference type="EC" id="2.7.7.65" evidence="3"/>
<keyword evidence="3" id="KW-0808">Transferase</keyword>
<keyword evidence="1" id="KW-0812">Transmembrane</keyword>
<keyword evidence="3" id="KW-0548">Nucleotidyltransferase</keyword>
<evidence type="ECO:0000313" key="3">
    <source>
        <dbReference type="EMBL" id="SCM82423.1"/>
    </source>
</evidence>
<dbReference type="Pfam" id="PF00990">
    <property type="entry name" value="GGDEF"/>
    <property type="match status" value="1"/>
</dbReference>
<dbReference type="SMART" id="SM00267">
    <property type="entry name" value="GGDEF"/>
    <property type="match status" value="1"/>
</dbReference>
<dbReference type="InterPro" id="IPR001638">
    <property type="entry name" value="Solute-binding_3/MltF_N"/>
</dbReference>
<dbReference type="InterPro" id="IPR050469">
    <property type="entry name" value="Diguanylate_Cyclase"/>
</dbReference>
<dbReference type="RefSeq" id="WP_288185101.1">
    <property type="nucleotide sequence ID" value="NZ_LT608335.1"/>
</dbReference>
<dbReference type="SMART" id="SM00062">
    <property type="entry name" value="PBPb"/>
    <property type="match status" value="1"/>
</dbReference>
<keyword evidence="1" id="KW-0472">Membrane</keyword>
<accession>A0A212LXV0</accession>
<dbReference type="CDD" id="cd01949">
    <property type="entry name" value="GGDEF"/>
    <property type="match status" value="1"/>
</dbReference>
<feature type="domain" description="GGDEF" evidence="2">
    <location>
        <begin position="490"/>
        <end position="618"/>
    </location>
</feature>
<dbReference type="FunFam" id="3.30.70.270:FF:000001">
    <property type="entry name" value="Diguanylate cyclase domain protein"/>
    <property type="match status" value="1"/>
</dbReference>